<dbReference type="AlphaFoldDB" id="A0A9Q5I4Z1"/>
<feature type="compositionally biased region" description="Low complexity" evidence="1">
    <location>
        <begin position="100"/>
        <end position="118"/>
    </location>
</feature>
<feature type="region of interest" description="Disordered" evidence="1">
    <location>
        <begin position="186"/>
        <end position="205"/>
    </location>
</feature>
<name>A0A9Q5I4Z1_SANBA</name>
<feature type="region of interest" description="Disordered" evidence="1">
    <location>
        <begin position="368"/>
        <end position="453"/>
    </location>
</feature>
<keyword evidence="3" id="KW-1185">Reference proteome</keyword>
<feature type="compositionally biased region" description="Low complexity" evidence="1">
    <location>
        <begin position="136"/>
        <end position="149"/>
    </location>
</feature>
<organism evidence="2 3">
    <name type="scientific">Sanghuangporus baumii</name>
    <name type="common">Phellinus baumii</name>
    <dbReference type="NCBI Taxonomy" id="108892"/>
    <lineage>
        <taxon>Eukaryota</taxon>
        <taxon>Fungi</taxon>
        <taxon>Dikarya</taxon>
        <taxon>Basidiomycota</taxon>
        <taxon>Agaricomycotina</taxon>
        <taxon>Agaricomycetes</taxon>
        <taxon>Hymenochaetales</taxon>
        <taxon>Hymenochaetaceae</taxon>
        <taxon>Sanghuangporus</taxon>
    </lineage>
</organism>
<feature type="region of interest" description="Disordered" evidence="1">
    <location>
        <begin position="36"/>
        <end position="118"/>
    </location>
</feature>
<dbReference type="EMBL" id="LNZH02000064">
    <property type="protein sequence ID" value="OCB91780.1"/>
    <property type="molecule type" value="Genomic_DNA"/>
</dbReference>
<evidence type="ECO:0000313" key="2">
    <source>
        <dbReference type="EMBL" id="OCB91780.1"/>
    </source>
</evidence>
<accession>A0A9Q5I4Z1</accession>
<feature type="region of interest" description="Disordered" evidence="1">
    <location>
        <begin position="133"/>
        <end position="175"/>
    </location>
</feature>
<feature type="region of interest" description="Disordered" evidence="1">
    <location>
        <begin position="460"/>
        <end position="479"/>
    </location>
</feature>
<sequence length="551" mass="59726">MTDQTTVDGGPEPTRHLPIISTLTNERKCDFSIAMSTTSSVPRRRLSSRRGSSSAPDPFNLHSEVETAQGKASRITILPVRLPPPQNSHGGHGSARDRSSWGSAHSTHSTSSNGSTGRGRLSFAFASFTPINAQKGSDAASSGRSGSPESPRRHFPRSSSSQSLDRVGQRAPVQHLSPQQVCDLAVNSIQNPPPSSPSLEGQAQQPTPFLVLSDEQYLPFLDRPAEVTALLTSAPTNRLMALLQQTFPSDLRASYAPSAFPEPFGEDPTKWSYAELTRWLQTVDRDQADDREWALKTRKCILARSELIWSRLKGALGVPPELEEDEEDYDDDDEEEACVADYVYPDEEREALLEPIYDGDSAKCVASPLASPNNPFDNGMESIGETAEEEEPSEKEKDAASDGPRPIHGLRLSTPMTANEKPHSRSVSPIVRPRRTLSSTAAPDDAADARRREVLASVVPGRVRRSAQQERGTGDPLFPSSFARLTLGPSLVANNPALRSGPRRTFRPGVPITARRGGRYYSGSLSGGWDTDGNDYALSLGSGSEASFVGR</sequence>
<comment type="caution">
    <text evidence="2">The sequence shown here is derived from an EMBL/GenBank/DDBJ whole genome shotgun (WGS) entry which is preliminary data.</text>
</comment>
<gene>
    <name evidence="2" type="ORF">A7U60_g952</name>
</gene>
<protein>
    <submittedName>
        <fullName evidence="2">Uncharacterized protein</fullName>
    </submittedName>
</protein>
<evidence type="ECO:0000313" key="3">
    <source>
        <dbReference type="Proteomes" id="UP000757232"/>
    </source>
</evidence>
<evidence type="ECO:0000256" key="1">
    <source>
        <dbReference type="SAM" id="MobiDB-lite"/>
    </source>
</evidence>
<reference evidence="2" key="1">
    <citation type="submission" date="2016-06" db="EMBL/GenBank/DDBJ databases">
        <title>Draft Genome sequence of the fungus Inonotus baumii.</title>
        <authorList>
            <person name="Zhu H."/>
            <person name="Lin W."/>
        </authorList>
    </citation>
    <scope>NUCLEOTIDE SEQUENCE</scope>
    <source>
        <strain evidence="2">821</strain>
    </source>
</reference>
<dbReference type="OrthoDB" id="2591449at2759"/>
<proteinExistence type="predicted"/>
<dbReference type="Proteomes" id="UP000757232">
    <property type="component" value="Unassembled WGS sequence"/>
</dbReference>